<evidence type="ECO:0000256" key="7">
    <source>
        <dbReference type="RuleBase" id="RU003956"/>
    </source>
</evidence>
<feature type="binding site" evidence="6">
    <location>
        <position position="103"/>
    </location>
    <ligand>
        <name>Zn(2+)</name>
        <dbReference type="ChEBI" id="CHEBI:29105"/>
    </ligand>
</feature>
<dbReference type="GO" id="GO:0008270">
    <property type="term" value="F:zinc ion binding"/>
    <property type="evidence" value="ECO:0007669"/>
    <property type="project" value="UniProtKB-UniRule"/>
</dbReference>
<evidence type="ECO:0000256" key="1">
    <source>
        <dbReference type="ARBA" id="ARBA00006217"/>
    </source>
</evidence>
<dbReference type="CDD" id="cd00883">
    <property type="entry name" value="beta_CA_cladeA"/>
    <property type="match status" value="1"/>
</dbReference>
<keyword evidence="2 6" id="KW-0479">Metal-binding</keyword>
<dbReference type="GO" id="GO:0015976">
    <property type="term" value="P:carbon utilization"/>
    <property type="evidence" value="ECO:0007669"/>
    <property type="project" value="InterPro"/>
</dbReference>
<dbReference type="PROSITE" id="PS00704">
    <property type="entry name" value="PROK_CO2_ANHYDRASE_1"/>
    <property type="match status" value="1"/>
</dbReference>
<feature type="binding site" evidence="6">
    <location>
        <position position="46"/>
    </location>
    <ligand>
        <name>Zn(2+)</name>
        <dbReference type="ChEBI" id="CHEBI:29105"/>
    </ligand>
</feature>
<dbReference type="Gene3D" id="3.40.1050.10">
    <property type="entry name" value="Carbonic anhydrase"/>
    <property type="match status" value="1"/>
</dbReference>
<feature type="binding site" evidence="6">
    <location>
        <position position="100"/>
    </location>
    <ligand>
        <name>Zn(2+)</name>
        <dbReference type="ChEBI" id="CHEBI:29105"/>
    </ligand>
</feature>
<keyword evidence="4 7" id="KW-0456">Lyase</keyword>
<comment type="similarity">
    <text evidence="1 7">Belongs to the beta-class carbonic anhydrase family.</text>
</comment>
<dbReference type="InterPro" id="IPR036874">
    <property type="entry name" value="Carbonic_anhydrase_sf"/>
</dbReference>
<keyword evidence="3 6" id="KW-0862">Zinc</keyword>
<evidence type="ECO:0000256" key="5">
    <source>
        <dbReference type="ARBA" id="ARBA00048348"/>
    </source>
</evidence>
<protein>
    <recommendedName>
        <fullName evidence="7">Carbonic anhydrase</fullName>
        <ecNumber evidence="7">4.2.1.1</ecNumber>
    </recommendedName>
    <alternativeName>
        <fullName evidence="7">Carbonate dehydratase</fullName>
    </alternativeName>
</protein>
<keyword evidence="9" id="KW-1185">Reference proteome</keyword>
<dbReference type="PROSITE" id="PS00705">
    <property type="entry name" value="PROK_CO2_ANHYDRASE_2"/>
    <property type="match status" value="1"/>
</dbReference>
<evidence type="ECO:0000256" key="6">
    <source>
        <dbReference type="PIRSR" id="PIRSR601765-1"/>
    </source>
</evidence>
<proteinExistence type="inferred from homology"/>
<comment type="function">
    <text evidence="7">Reversible hydration of carbon dioxide.</text>
</comment>
<dbReference type="NCBIfam" id="NF007756">
    <property type="entry name" value="PRK10437.1"/>
    <property type="match status" value="1"/>
</dbReference>
<reference evidence="8 9" key="1">
    <citation type="submission" date="2019-03" db="EMBL/GenBank/DDBJ databases">
        <title>Genomic Encyclopedia of Type Strains, Phase IV (KMG-IV): sequencing the most valuable type-strain genomes for metagenomic binning, comparative biology and taxonomic classification.</title>
        <authorList>
            <person name="Goeker M."/>
        </authorList>
    </citation>
    <scope>NUCLEOTIDE SEQUENCE [LARGE SCALE GENOMIC DNA]</scope>
    <source>
        <strain evidence="8 9">DSM 101688</strain>
    </source>
</reference>
<dbReference type="PANTHER" id="PTHR11002:SF76">
    <property type="entry name" value="CARBONIC ANHYDRASE"/>
    <property type="match status" value="1"/>
</dbReference>
<evidence type="ECO:0000256" key="3">
    <source>
        <dbReference type="ARBA" id="ARBA00022833"/>
    </source>
</evidence>
<dbReference type="GO" id="GO:0004089">
    <property type="term" value="F:carbonate dehydratase activity"/>
    <property type="evidence" value="ECO:0007669"/>
    <property type="project" value="UniProtKB-UniRule"/>
</dbReference>
<evidence type="ECO:0000313" key="8">
    <source>
        <dbReference type="EMBL" id="TCS62982.1"/>
    </source>
</evidence>
<dbReference type="OrthoDB" id="9797527at2"/>
<dbReference type="FunFam" id="3.40.1050.10:FF:000001">
    <property type="entry name" value="Carbonic anhydrase"/>
    <property type="match status" value="1"/>
</dbReference>
<sequence>MCDKHAGDLLDRNKAWASAKIGEDAQFFSRLCGVQNPEYLWIGCSDSRVPANEIVGLQPGEMFVHRNIANVVPHSDLNCLAVIQFAVEVLNVRHIIVTGHYGCGGIAAAMDHCDHGQIDNWLAHVKEIYRHHYDEIAMIDNSEAQRDRLCELNVAAQVHNVAKTPIVQNAWRRGKKVMVHGWVYRLQDGILHDLNVGISAPEQLHRVYQIDGDGQTA</sequence>
<evidence type="ECO:0000313" key="9">
    <source>
        <dbReference type="Proteomes" id="UP000295304"/>
    </source>
</evidence>
<dbReference type="AlphaFoldDB" id="A0A4R3JBA8"/>
<name>A0A4R3JBA8_9PROT</name>
<organism evidence="8 9">
    <name type="scientific">Varunaivibrio sulfuroxidans</name>
    <dbReference type="NCBI Taxonomy" id="1773489"/>
    <lineage>
        <taxon>Bacteria</taxon>
        <taxon>Pseudomonadati</taxon>
        <taxon>Pseudomonadota</taxon>
        <taxon>Alphaproteobacteria</taxon>
        <taxon>Rhodospirillales</taxon>
        <taxon>Magnetovibrionaceae</taxon>
        <taxon>Varunaivibrio</taxon>
    </lineage>
</organism>
<dbReference type="EC" id="4.2.1.1" evidence="7"/>
<gene>
    <name evidence="8" type="ORF">EDD55_10473</name>
</gene>
<dbReference type="EMBL" id="SLZW01000004">
    <property type="protein sequence ID" value="TCS62982.1"/>
    <property type="molecule type" value="Genomic_DNA"/>
</dbReference>
<dbReference type="SMART" id="SM00947">
    <property type="entry name" value="Pro_CA"/>
    <property type="match status" value="1"/>
</dbReference>
<comment type="cofactor">
    <cofactor evidence="6">
        <name>Zn(2+)</name>
        <dbReference type="ChEBI" id="CHEBI:29105"/>
    </cofactor>
    <text evidence="6">Binds 1 zinc ion per subunit.</text>
</comment>
<dbReference type="InterPro" id="IPR015892">
    <property type="entry name" value="Carbonic_anhydrase_CS"/>
</dbReference>
<accession>A0A4R3JBA8</accession>
<comment type="caution">
    <text evidence="8">The sequence shown here is derived from an EMBL/GenBank/DDBJ whole genome shotgun (WGS) entry which is preliminary data.</text>
</comment>
<dbReference type="Proteomes" id="UP000295304">
    <property type="component" value="Unassembled WGS sequence"/>
</dbReference>
<evidence type="ECO:0000256" key="4">
    <source>
        <dbReference type="ARBA" id="ARBA00023239"/>
    </source>
</evidence>
<dbReference type="PANTHER" id="PTHR11002">
    <property type="entry name" value="CARBONIC ANHYDRASE"/>
    <property type="match status" value="1"/>
</dbReference>
<dbReference type="InterPro" id="IPR001765">
    <property type="entry name" value="Carbonic_anhydrase"/>
</dbReference>
<dbReference type="SUPFAM" id="SSF53056">
    <property type="entry name" value="beta-carbonic anhydrase, cab"/>
    <property type="match status" value="1"/>
</dbReference>
<comment type="catalytic activity">
    <reaction evidence="5 7">
        <text>hydrogencarbonate + H(+) = CO2 + H2O</text>
        <dbReference type="Rhea" id="RHEA:10748"/>
        <dbReference type="ChEBI" id="CHEBI:15377"/>
        <dbReference type="ChEBI" id="CHEBI:15378"/>
        <dbReference type="ChEBI" id="CHEBI:16526"/>
        <dbReference type="ChEBI" id="CHEBI:17544"/>
        <dbReference type="EC" id="4.2.1.1"/>
    </reaction>
</comment>
<evidence type="ECO:0000256" key="2">
    <source>
        <dbReference type="ARBA" id="ARBA00022723"/>
    </source>
</evidence>
<dbReference type="Pfam" id="PF00484">
    <property type="entry name" value="Pro_CA"/>
    <property type="match status" value="1"/>
</dbReference>
<dbReference type="RefSeq" id="WP_132938726.1">
    <property type="nucleotide sequence ID" value="NZ_CP119676.1"/>
</dbReference>
<feature type="binding site" evidence="6">
    <location>
        <position position="44"/>
    </location>
    <ligand>
        <name>Zn(2+)</name>
        <dbReference type="ChEBI" id="CHEBI:29105"/>
    </ligand>
</feature>